<proteinExistence type="predicted"/>
<evidence type="ECO:0000313" key="8">
    <source>
        <dbReference type="Proteomes" id="UP000509579"/>
    </source>
</evidence>
<dbReference type="GO" id="GO:0042597">
    <property type="term" value="C:periplasmic space"/>
    <property type="evidence" value="ECO:0007669"/>
    <property type="project" value="UniProtKB-SubCell"/>
</dbReference>
<dbReference type="PANTHER" id="PTHR38439">
    <property type="entry name" value="AURACYANIN-B"/>
    <property type="match status" value="1"/>
</dbReference>
<keyword evidence="7" id="KW-0614">Plasmid</keyword>
<dbReference type="InterPro" id="IPR008972">
    <property type="entry name" value="Cupredoxin"/>
</dbReference>
<sequence length="163" mass="17456">MKFTQSTIPQLFAMAALAASGAAFASGTHAGGHGDGGETAIGKPGVVAKASRTITIEMSDNMRYTPSNIQVKQGETVRFIVKNVGQVKHELSLGTEKELLEHLEQMKKFPEMEHDEPSKVTLQPGKQGEIVWQFTKAGGVNFACLMPGHYEAGMKGAVQVGKK</sequence>
<evidence type="ECO:0000256" key="3">
    <source>
        <dbReference type="ARBA" id="ARBA00022764"/>
    </source>
</evidence>
<dbReference type="SUPFAM" id="SSF49503">
    <property type="entry name" value="Cupredoxins"/>
    <property type="match status" value="1"/>
</dbReference>
<gene>
    <name evidence="7" type="ORF">HUK68_22950</name>
</gene>
<protein>
    <submittedName>
        <fullName evidence="7">Cupredoxin family protein</fullName>
    </submittedName>
</protein>
<keyword evidence="3" id="KW-0574">Periplasm</keyword>
<dbReference type="EMBL" id="CP054842">
    <property type="protein sequence ID" value="QKV55794.1"/>
    <property type="molecule type" value="Genomic_DNA"/>
</dbReference>
<keyword evidence="8" id="KW-1185">Reference proteome</keyword>
<dbReference type="PANTHER" id="PTHR38439:SF3">
    <property type="entry name" value="COPPER-RESISTANT CUPROPROTEIN COPI"/>
    <property type="match status" value="1"/>
</dbReference>
<reference evidence="7 8" key="1">
    <citation type="submission" date="2020-06" db="EMBL/GenBank/DDBJ databases">
        <title>Acidovorax antarctica sp. nov., isolated from Corinth ice sheet soil, Antarctic Fields Peninsula.</title>
        <authorList>
            <person name="Xu Q."/>
            <person name="Peng F."/>
        </authorList>
    </citation>
    <scope>NUCLEOTIDE SEQUENCE [LARGE SCALE GENOMIC DNA]</scope>
    <source>
        <strain evidence="7 8">16-35-5</strain>
        <plasmid evidence="7 8">unnamed2</plasmid>
    </source>
</reference>
<organism evidence="7 8">
    <name type="scientific">Comamonas antarctica</name>
    <dbReference type="NCBI Taxonomy" id="2743470"/>
    <lineage>
        <taxon>Bacteria</taxon>
        <taxon>Pseudomonadati</taxon>
        <taxon>Pseudomonadota</taxon>
        <taxon>Betaproteobacteria</taxon>
        <taxon>Burkholderiales</taxon>
        <taxon>Comamonadaceae</taxon>
        <taxon>Comamonas</taxon>
    </lineage>
</organism>
<evidence type="ECO:0000256" key="1">
    <source>
        <dbReference type="ARBA" id="ARBA00004418"/>
    </source>
</evidence>
<keyword evidence="4" id="KW-0186">Copper</keyword>
<dbReference type="CDD" id="cd04211">
    <property type="entry name" value="Cupredoxin_like_2"/>
    <property type="match status" value="1"/>
</dbReference>
<evidence type="ECO:0000256" key="4">
    <source>
        <dbReference type="ARBA" id="ARBA00023008"/>
    </source>
</evidence>
<comment type="subcellular location">
    <subcellularLocation>
        <location evidence="1">Periplasm</location>
    </subcellularLocation>
</comment>
<keyword evidence="2" id="KW-0479">Metal-binding</keyword>
<dbReference type="AlphaFoldDB" id="A0A6N1X8S4"/>
<dbReference type="GO" id="GO:0005507">
    <property type="term" value="F:copper ion binding"/>
    <property type="evidence" value="ECO:0007669"/>
    <property type="project" value="InterPro"/>
</dbReference>
<evidence type="ECO:0000259" key="6">
    <source>
        <dbReference type="Pfam" id="PF00127"/>
    </source>
</evidence>
<dbReference type="RefSeq" id="WP_175506573.1">
    <property type="nucleotide sequence ID" value="NZ_CP054842.1"/>
</dbReference>
<evidence type="ECO:0000256" key="5">
    <source>
        <dbReference type="SAM" id="SignalP"/>
    </source>
</evidence>
<dbReference type="Pfam" id="PF00127">
    <property type="entry name" value="Copper-bind"/>
    <property type="match status" value="1"/>
</dbReference>
<feature type="signal peptide" evidence="5">
    <location>
        <begin position="1"/>
        <end position="25"/>
    </location>
</feature>
<dbReference type="Proteomes" id="UP000509579">
    <property type="component" value="Plasmid unnamed2"/>
</dbReference>
<keyword evidence="5" id="KW-0732">Signal</keyword>
<evidence type="ECO:0000313" key="7">
    <source>
        <dbReference type="EMBL" id="QKV55794.1"/>
    </source>
</evidence>
<name>A0A6N1X8S4_9BURK</name>
<feature type="chain" id="PRO_5026652118" evidence="5">
    <location>
        <begin position="26"/>
        <end position="163"/>
    </location>
</feature>
<dbReference type="InterPro" id="IPR050845">
    <property type="entry name" value="Cu-binding_ET"/>
</dbReference>
<dbReference type="GO" id="GO:0009055">
    <property type="term" value="F:electron transfer activity"/>
    <property type="evidence" value="ECO:0007669"/>
    <property type="project" value="InterPro"/>
</dbReference>
<geneLocation type="plasmid" evidence="7 8">
    <name>unnamed2</name>
</geneLocation>
<accession>A0A6N1X8S4</accession>
<dbReference type="InterPro" id="IPR000923">
    <property type="entry name" value="BlueCu_1"/>
</dbReference>
<evidence type="ECO:0000256" key="2">
    <source>
        <dbReference type="ARBA" id="ARBA00022723"/>
    </source>
</evidence>
<dbReference type="KEGG" id="aant:HUK68_22950"/>
<dbReference type="Gene3D" id="2.60.40.420">
    <property type="entry name" value="Cupredoxins - blue copper proteins"/>
    <property type="match status" value="1"/>
</dbReference>
<feature type="domain" description="Blue (type 1) copper" evidence="6">
    <location>
        <begin position="56"/>
        <end position="160"/>
    </location>
</feature>